<evidence type="ECO:0000259" key="1">
    <source>
        <dbReference type="PROSITE" id="PS50041"/>
    </source>
</evidence>
<dbReference type="InterPro" id="IPR016186">
    <property type="entry name" value="C-type_lectin-like/link_sf"/>
</dbReference>
<feature type="domain" description="C-type lectin" evidence="1">
    <location>
        <begin position="76"/>
        <end position="203"/>
    </location>
</feature>
<dbReference type="SMART" id="SM00034">
    <property type="entry name" value="CLECT"/>
    <property type="match status" value="1"/>
</dbReference>
<accession>A0A914WCE4</accession>
<name>A0A914WCE4_9BILA</name>
<organism evidence="2 3">
    <name type="scientific">Plectus sambesii</name>
    <dbReference type="NCBI Taxonomy" id="2011161"/>
    <lineage>
        <taxon>Eukaryota</taxon>
        <taxon>Metazoa</taxon>
        <taxon>Ecdysozoa</taxon>
        <taxon>Nematoda</taxon>
        <taxon>Chromadorea</taxon>
        <taxon>Plectida</taxon>
        <taxon>Plectina</taxon>
        <taxon>Plectoidea</taxon>
        <taxon>Plectidae</taxon>
        <taxon>Plectus</taxon>
    </lineage>
</organism>
<dbReference type="PROSITE" id="PS50041">
    <property type="entry name" value="C_TYPE_LECTIN_2"/>
    <property type="match status" value="1"/>
</dbReference>
<evidence type="ECO:0000313" key="2">
    <source>
        <dbReference type="Proteomes" id="UP000887566"/>
    </source>
</evidence>
<dbReference type="WBParaSite" id="PSAMB.scaffold3762size16982.g22484.t1">
    <property type="protein sequence ID" value="PSAMB.scaffold3762size16982.g22484.t1"/>
    <property type="gene ID" value="PSAMB.scaffold3762size16982.g22484"/>
</dbReference>
<dbReference type="Pfam" id="PF00059">
    <property type="entry name" value="Lectin_C"/>
    <property type="match status" value="1"/>
</dbReference>
<evidence type="ECO:0000313" key="3">
    <source>
        <dbReference type="WBParaSite" id="PSAMB.scaffold3762size16982.g22484.t1"/>
    </source>
</evidence>
<dbReference type="CDD" id="cd00037">
    <property type="entry name" value="CLECT"/>
    <property type="match status" value="1"/>
</dbReference>
<protein>
    <submittedName>
        <fullName evidence="3">C-type lectin domain-containing protein</fullName>
    </submittedName>
</protein>
<dbReference type="SUPFAM" id="SSF56436">
    <property type="entry name" value="C-type lectin-like"/>
    <property type="match status" value="1"/>
</dbReference>
<dbReference type="AlphaFoldDB" id="A0A914WCE4"/>
<dbReference type="Gene3D" id="3.10.100.10">
    <property type="entry name" value="Mannose-Binding Protein A, subunit A"/>
    <property type="match status" value="1"/>
</dbReference>
<dbReference type="Proteomes" id="UP000887566">
    <property type="component" value="Unplaced"/>
</dbReference>
<dbReference type="InterPro" id="IPR050111">
    <property type="entry name" value="C-type_lectin/snaclec_domain"/>
</dbReference>
<dbReference type="InterPro" id="IPR016187">
    <property type="entry name" value="CTDL_fold"/>
</dbReference>
<reference evidence="3" key="1">
    <citation type="submission" date="2022-11" db="UniProtKB">
        <authorList>
            <consortium name="WormBaseParasite"/>
        </authorList>
    </citation>
    <scope>IDENTIFICATION</scope>
</reference>
<proteinExistence type="predicted"/>
<keyword evidence="2" id="KW-1185">Reference proteome</keyword>
<dbReference type="PANTHER" id="PTHR22803">
    <property type="entry name" value="MANNOSE, PHOSPHOLIPASE, LECTIN RECEPTOR RELATED"/>
    <property type="match status" value="1"/>
</dbReference>
<dbReference type="InterPro" id="IPR001304">
    <property type="entry name" value="C-type_lectin-like"/>
</dbReference>
<sequence length="219" mass="24999">METEKLLLSTIEAEQPCEAIDYQTIPTVQLEQLSTTTGQEVLPLINQSSNSTQAFPTLQDSSDDDDWLCFEPTLSCYKVFFEPVTWLEAETKCRNNGTQLISIHSEQENEIIAGLIQGQKTSNASEDHTWIGLRITDYGENWTWSDGSSVDFLKWADGEPNNMLLDLEDNLPRELEHCVQLIVSDIEHFSDENNRHWNNYVCESTAPVFVCKKPFSRTE</sequence>